<evidence type="ECO:0000313" key="1">
    <source>
        <dbReference type="EMBL" id="MFC4301816.1"/>
    </source>
</evidence>
<keyword evidence="2" id="KW-1185">Reference proteome</keyword>
<proteinExistence type="predicted"/>
<accession>A0ABV8S2P2</accession>
<dbReference type="EMBL" id="JBHSED010000001">
    <property type="protein sequence ID" value="MFC4301816.1"/>
    <property type="molecule type" value="Genomic_DNA"/>
</dbReference>
<comment type="caution">
    <text evidence="1">The sequence shown here is derived from an EMBL/GenBank/DDBJ whole genome shotgun (WGS) entry which is preliminary data.</text>
</comment>
<dbReference type="RefSeq" id="WP_204604707.1">
    <property type="nucleotide sequence ID" value="NZ_JBHSED010000001.1"/>
</dbReference>
<name>A0ABV8S2P2_9BACL</name>
<dbReference type="Proteomes" id="UP001595755">
    <property type="component" value="Unassembled WGS sequence"/>
</dbReference>
<gene>
    <name evidence="1" type="ORF">ACFO1S_00015</name>
</gene>
<sequence length="70" mass="7192">MKFDQNSKLGDLLGNAAAKAVLDKHLPGFSNNPMTGMASGFTLGQLAAFPQANVSSEVLASIVSDLAAIE</sequence>
<evidence type="ECO:0000313" key="2">
    <source>
        <dbReference type="Proteomes" id="UP001595755"/>
    </source>
</evidence>
<reference evidence="2" key="1">
    <citation type="journal article" date="2019" name="Int. J. Syst. Evol. Microbiol.">
        <title>The Global Catalogue of Microorganisms (GCM) 10K type strain sequencing project: providing services to taxonomists for standard genome sequencing and annotation.</title>
        <authorList>
            <consortium name="The Broad Institute Genomics Platform"/>
            <consortium name="The Broad Institute Genome Sequencing Center for Infectious Disease"/>
            <person name="Wu L."/>
            <person name="Ma J."/>
        </authorList>
    </citation>
    <scope>NUCLEOTIDE SEQUENCE [LARGE SCALE GENOMIC DNA]</scope>
    <source>
        <strain evidence="2">CGMCC 4.1641</strain>
    </source>
</reference>
<organism evidence="1 2">
    <name type="scientific">Cohnella boryungensis</name>
    <dbReference type="NCBI Taxonomy" id="768479"/>
    <lineage>
        <taxon>Bacteria</taxon>
        <taxon>Bacillati</taxon>
        <taxon>Bacillota</taxon>
        <taxon>Bacilli</taxon>
        <taxon>Bacillales</taxon>
        <taxon>Paenibacillaceae</taxon>
        <taxon>Cohnella</taxon>
    </lineage>
</organism>
<protein>
    <submittedName>
        <fullName evidence="1">Uncharacterized protein</fullName>
    </submittedName>
</protein>